<dbReference type="STRING" id="192904.SAMN04488514_102272"/>
<dbReference type="Pfam" id="PF12535">
    <property type="entry name" value="Nudix_N"/>
    <property type="match status" value="1"/>
</dbReference>
<dbReference type="InterPro" id="IPR059176">
    <property type="entry name" value="UDP-X_N"/>
</dbReference>
<evidence type="ECO:0000256" key="1">
    <source>
        <dbReference type="ARBA" id="ARBA00001946"/>
    </source>
</evidence>
<keyword evidence="2" id="KW-0378">Hydrolase</keyword>
<dbReference type="Proteomes" id="UP000199440">
    <property type="component" value="Unassembled WGS sequence"/>
</dbReference>
<evidence type="ECO:0000313" key="5">
    <source>
        <dbReference type="Proteomes" id="UP000199440"/>
    </source>
</evidence>
<evidence type="ECO:0000256" key="2">
    <source>
        <dbReference type="ARBA" id="ARBA00022801"/>
    </source>
</evidence>
<dbReference type="PANTHER" id="PTHR43046:SF16">
    <property type="entry name" value="ADP-RIBOSE PYROPHOSPHATASE YJHB-RELATED"/>
    <property type="match status" value="1"/>
</dbReference>
<dbReference type="PANTHER" id="PTHR43046">
    <property type="entry name" value="GDP-MANNOSE MANNOSYL HYDROLASE"/>
    <property type="match status" value="1"/>
</dbReference>
<organism evidence="4 5">
    <name type="scientific">Kriegella aquimaris</name>
    <dbReference type="NCBI Taxonomy" id="192904"/>
    <lineage>
        <taxon>Bacteria</taxon>
        <taxon>Pseudomonadati</taxon>
        <taxon>Bacteroidota</taxon>
        <taxon>Flavobacteriia</taxon>
        <taxon>Flavobacteriales</taxon>
        <taxon>Flavobacteriaceae</taxon>
        <taxon>Kriegella</taxon>
    </lineage>
</organism>
<dbReference type="GO" id="GO:0016787">
    <property type="term" value="F:hydrolase activity"/>
    <property type="evidence" value="ECO:0007669"/>
    <property type="project" value="UniProtKB-KW"/>
</dbReference>
<feature type="domain" description="Nudix hydrolase" evidence="3">
    <location>
        <begin position="67"/>
        <end position="194"/>
    </location>
</feature>
<dbReference type="AlphaFoldDB" id="A0A1G9LX39"/>
<dbReference type="SUPFAM" id="SSF55811">
    <property type="entry name" value="Nudix"/>
    <property type="match status" value="1"/>
</dbReference>
<dbReference type="InterPro" id="IPR000086">
    <property type="entry name" value="NUDIX_hydrolase_dom"/>
</dbReference>
<dbReference type="RefSeq" id="WP_089886676.1">
    <property type="nucleotide sequence ID" value="NZ_FNGV01000002.1"/>
</dbReference>
<evidence type="ECO:0000313" key="4">
    <source>
        <dbReference type="EMBL" id="SDL66652.1"/>
    </source>
</evidence>
<keyword evidence="5" id="KW-1185">Reference proteome</keyword>
<dbReference type="Gene3D" id="3.90.79.10">
    <property type="entry name" value="Nucleoside Triphosphate Pyrophosphohydrolase"/>
    <property type="match status" value="1"/>
</dbReference>
<comment type="cofactor">
    <cofactor evidence="1">
        <name>Mg(2+)</name>
        <dbReference type="ChEBI" id="CHEBI:18420"/>
    </cofactor>
</comment>
<dbReference type="PROSITE" id="PS51462">
    <property type="entry name" value="NUDIX"/>
    <property type="match status" value="1"/>
</dbReference>
<sequence>MEETRNLELIKRIKALADTGLVYAEDEYNRERYEEIREIGLELLGSVSEKPLKTFKNFFMPVTDYPTAKVDVRGFVLNDANEILMAKESVDGKWTIPGGWADVGYSPSEVVVKEIEEETGLRSAVVRLLAVYDKKCHKHPPEPYYIYKLIFLCTKIGGALQPGFDMRGASFFSIDNLPELSEDRILESQLRQLFKKVIENDREVYFD</sequence>
<proteinExistence type="predicted"/>
<protein>
    <submittedName>
        <fullName evidence="4">ADP-ribose pyrophosphatase YjhB, NUDIX family</fullName>
    </submittedName>
</protein>
<dbReference type="InterPro" id="IPR015797">
    <property type="entry name" value="NUDIX_hydrolase-like_dom_sf"/>
</dbReference>
<gene>
    <name evidence="4" type="ORF">SAMN04488514_102272</name>
</gene>
<dbReference type="OrthoDB" id="9804442at2"/>
<dbReference type="Gene3D" id="6.10.250.1120">
    <property type="match status" value="1"/>
</dbReference>
<reference evidence="4 5" key="1">
    <citation type="submission" date="2016-10" db="EMBL/GenBank/DDBJ databases">
        <authorList>
            <person name="de Groot N.N."/>
        </authorList>
    </citation>
    <scope>NUCLEOTIDE SEQUENCE [LARGE SCALE GENOMIC DNA]</scope>
    <source>
        <strain evidence="4 5">DSM 19886</strain>
    </source>
</reference>
<name>A0A1G9LX39_9FLAO</name>
<evidence type="ECO:0000259" key="3">
    <source>
        <dbReference type="PROSITE" id="PS51462"/>
    </source>
</evidence>
<dbReference type="Pfam" id="PF00293">
    <property type="entry name" value="NUDIX"/>
    <property type="match status" value="1"/>
</dbReference>
<dbReference type="EMBL" id="FNGV01000002">
    <property type="protein sequence ID" value="SDL66652.1"/>
    <property type="molecule type" value="Genomic_DNA"/>
</dbReference>
<accession>A0A1G9LX39</accession>